<dbReference type="RefSeq" id="WP_152889277.1">
    <property type="nucleotide sequence ID" value="NZ_WHJC01000084.1"/>
</dbReference>
<evidence type="ECO:0000313" key="1">
    <source>
        <dbReference type="EMBL" id="MPQ43603.1"/>
    </source>
</evidence>
<organism evidence="1 2">
    <name type="scientific">Clostridium tarantellae</name>
    <dbReference type="NCBI Taxonomy" id="39493"/>
    <lineage>
        <taxon>Bacteria</taxon>
        <taxon>Bacillati</taxon>
        <taxon>Bacillota</taxon>
        <taxon>Clostridia</taxon>
        <taxon>Eubacteriales</taxon>
        <taxon>Clostridiaceae</taxon>
        <taxon>Clostridium</taxon>
    </lineage>
</organism>
<reference evidence="1 2" key="1">
    <citation type="submission" date="2019-10" db="EMBL/GenBank/DDBJ databases">
        <title>The Genome Sequence of Clostridium tarantellae Isolated from Fish Brain.</title>
        <authorList>
            <person name="Bano L."/>
            <person name="Kiel M."/>
            <person name="Sales G."/>
            <person name="Doxey A.C."/>
            <person name="Mansfield M.J."/>
            <person name="Schiavone M."/>
            <person name="Rossetto O."/>
            <person name="Pirazzini M."/>
            <person name="Dobrindt U."/>
            <person name="Montecucco C."/>
        </authorList>
    </citation>
    <scope>NUCLEOTIDE SEQUENCE [LARGE SCALE GENOMIC DNA]</scope>
    <source>
        <strain evidence="1 2">DSM 3997</strain>
    </source>
</reference>
<proteinExistence type="predicted"/>
<dbReference type="AlphaFoldDB" id="A0A6I1MLJ1"/>
<protein>
    <submittedName>
        <fullName evidence="1">Uncharacterized protein</fullName>
    </submittedName>
</protein>
<dbReference type="EMBL" id="WHJC01000084">
    <property type="protein sequence ID" value="MPQ43603.1"/>
    <property type="molecule type" value="Genomic_DNA"/>
</dbReference>
<comment type="caution">
    <text evidence="1">The sequence shown here is derived from an EMBL/GenBank/DDBJ whole genome shotgun (WGS) entry which is preliminary data.</text>
</comment>
<gene>
    <name evidence="1" type="ORF">GBZ86_07510</name>
</gene>
<keyword evidence="2" id="KW-1185">Reference proteome</keyword>
<dbReference type="Proteomes" id="UP000430345">
    <property type="component" value="Unassembled WGS sequence"/>
</dbReference>
<evidence type="ECO:0000313" key="2">
    <source>
        <dbReference type="Proteomes" id="UP000430345"/>
    </source>
</evidence>
<name>A0A6I1MLJ1_9CLOT</name>
<sequence length="208" mass="24267">MNTEDDFLDINVFDSNIEDNFMPNVNHNFIHTNEKKIIRKACIDSTLFHRINFLISDLKEKIQGINSSLQVIEIIGPKSPKTIIKLKDELSEFTQLLNSLYKIKVTGLQLINESEFFTSFYSGLATLCEATINKKNQIIKEAKLVNKNGETHEKEEVRKEFFDLEEMYDILNNLVYDLLISCYTMDFREELVNLIKSLNKTRIRCILC</sequence>
<accession>A0A6I1MLJ1</accession>